<name>A0ABV6KMX2_9BACI</name>
<accession>A0ABV6KMX2</accession>
<dbReference type="Proteomes" id="UP001589738">
    <property type="component" value="Unassembled WGS sequence"/>
</dbReference>
<evidence type="ECO:0000259" key="1">
    <source>
        <dbReference type="Pfam" id="PF05193"/>
    </source>
</evidence>
<dbReference type="RefSeq" id="WP_160545543.1">
    <property type="nucleotide sequence ID" value="NZ_JBHLUU010000016.1"/>
</dbReference>
<dbReference type="NCBIfam" id="NF047422">
    <property type="entry name" value="YfmF_fam"/>
    <property type="match status" value="1"/>
</dbReference>
<evidence type="ECO:0000313" key="3">
    <source>
        <dbReference type="Proteomes" id="UP001589738"/>
    </source>
</evidence>
<dbReference type="PANTHER" id="PTHR11851">
    <property type="entry name" value="METALLOPROTEASE"/>
    <property type="match status" value="1"/>
</dbReference>
<gene>
    <name evidence="2" type="primary">yfmF</name>
    <name evidence="2" type="ORF">ACFFHF_05070</name>
</gene>
<reference evidence="2 3" key="1">
    <citation type="submission" date="2024-09" db="EMBL/GenBank/DDBJ databases">
        <authorList>
            <person name="Sun Q."/>
            <person name="Mori K."/>
        </authorList>
    </citation>
    <scope>NUCLEOTIDE SEQUENCE [LARGE SCALE GENOMIC DNA]</scope>
    <source>
        <strain evidence="2 3">CGMCC 1.9126</strain>
    </source>
</reference>
<dbReference type="PANTHER" id="PTHR11851:SF186">
    <property type="entry name" value="INACTIVE METALLOPROTEASE YMFF-RELATED"/>
    <property type="match status" value="1"/>
</dbReference>
<protein>
    <submittedName>
        <fullName evidence="2">EF-P 5-aminopentanol modification-associated protein YfmF</fullName>
    </submittedName>
</protein>
<evidence type="ECO:0000313" key="2">
    <source>
        <dbReference type="EMBL" id="MFC0474666.1"/>
    </source>
</evidence>
<dbReference type="InterPro" id="IPR050361">
    <property type="entry name" value="MPP/UQCRC_Complex"/>
</dbReference>
<dbReference type="InterPro" id="IPR007863">
    <property type="entry name" value="Peptidase_M16_C"/>
</dbReference>
<dbReference type="SUPFAM" id="SSF63411">
    <property type="entry name" value="LuxS/MPP-like metallohydrolase"/>
    <property type="match status" value="2"/>
</dbReference>
<organism evidence="2 3">
    <name type="scientific">Robertmurraya beringensis</name>
    <dbReference type="NCBI Taxonomy" id="641660"/>
    <lineage>
        <taxon>Bacteria</taxon>
        <taxon>Bacillati</taxon>
        <taxon>Bacillota</taxon>
        <taxon>Bacilli</taxon>
        <taxon>Bacillales</taxon>
        <taxon>Bacillaceae</taxon>
        <taxon>Robertmurraya</taxon>
    </lineage>
</organism>
<dbReference type="EMBL" id="JBHLUU010000016">
    <property type="protein sequence ID" value="MFC0474666.1"/>
    <property type="molecule type" value="Genomic_DNA"/>
</dbReference>
<feature type="domain" description="Peptidase M16 C-terminal" evidence="1">
    <location>
        <begin position="184"/>
        <end position="356"/>
    </location>
</feature>
<dbReference type="Gene3D" id="3.30.830.10">
    <property type="entry name" value="Metalloenzyme, LuxS/M16 peptidase-like"/>
    <property type="match status" value="2"/>
</dbReference>
<dbReference type="Pfam" id="PF05193">
    <property type="entry name" value="Peptidase_M16_C"/>
    <property type="match status" value="1"/>
</dbReference>
<keyword evidence="3" id="KW-1185">Reference proteome</keyword>
<proteinExistence type="predicted"/>
<dbReference type="InterPro" id="IPR011249">
    <property type="entry name" value="Metalloenz_LuxS/M16"/>
</dbReference>
<comment type="caution">
    <text evidence="2">The sequence shown here is derived from an EMBL/GenBank/DDBJ whole genome shotgun (WGS) entry which is preliminary data.</text>
</comment>
<sequence>MAVVSETIKELSGFKLHMVKTDKFKTNTIIFKMKAPLQKETVTKRALLPNVLQSNSKKFPTTGKLRGYLDELYGATFYIDLGKKGEYHTISFAMEVANERFLSDPTPLLKTAIDFLVEVLTNPNADGGEFHKETLEKEKRSLKQRIQSIYDDKMKYSNNRLIEEMCKEEPYSLHVHGKESEVDSINGKDLYDYYQKALAEDELSLYIIGDIEEQEVEQMVNERFTFSSRTPHALEKKQPAQVEENVIKEEQDVKQGKLNIGYRTNVTYGDPDYFALQVFNGVYGGFSHSKLFINVREKASLAYYAASRVESHKGLLMVMSGIDNSNFEKAVSIIKEQMQAMKNGDFSDEDLIQTKAVIKNQLLETLDTARGIVEILYHNVVAGQQIQLDEWLQRIDAVTKEEVVQVANKIQLDTIYFLTGTGATK</sequence>